<dbReference type="EMBL" id="JACGWK010001322">
    <property type="protein sequence ID" value="KAL0291131.1"/>
    <property type="molecule type" value="Genomic_DNA"/>
</dbReference>
<proteinExistence type="predicted"/>
<accession>A0AAW2JB22</accession>
<organism evidence="2">
    <name type="scientific">Sesamum angustifolium</name>
    <dbReference type="NCBI Taxonomy" id="2727405"/>
    <lineage>
        <taxon>Eukaryota</taxon>
        <taxon>Viridiplantae</taxon>
        <taxon>Streptophyta</taxon>
        <taxon>Embryophyta</taxon>
        <taxon>Tracheophyta</taxon>
        <taxon>Spermatophyta</taxon>
        <taxon>Magnoliopsida</taxon>
        <taxon>eudicotyledons</taxon>
        <taxon>Gunneridae</taxon>
        <taxon>Pentapetalae</taxon>
        <taxon>asterids</taxon>
        <taxon>lamiids</taxon>
        <taxon>Lamiales</taxon>
        <taxon>Pedaliaceae</taxon>
        <taxon>Sesamum</taxon>
    </lineage>
</organism>
<evidence type="ECO:0000256" key="1">
    <source>
        <dbReference type="SAM" id="MobiDB-lite"/>
    </source>
</evidence>
<comment type="caution">
    <text evidence="2">The sequence shown here is derived from an EMBL/GenBank/DDBJ whole genome shotgun (WGS) entry which is preliminary data.</text>
</comment>
<gene>
    <name evidence="2" type="ORF">Sangu_2544100</name>
</gene>
<evidence type="ECO:0000313" key="2">
    <source>
        <dbReference type="EMBL" id="KAL0291131.1"/>
    </source>
</evidence>
<dbReference type="AlphaFoldDB" id="A0AAW2JB22"/>
<feature type="region of interest" description="Disordered" evidence="1">
    <location>
        <begin position="26"/>
        <end position="61"/>
    </location>
</feature>
<sequence>MASSKEFIHFVGEVHPDDDLFEATSKNVGRHSAGPSSGRRWNQWQAAAASRRLMDEEDDEG</sequence>
<reference evidence="2" key="1">
    <citation type="submission" date="2020-06" db="EMBL/GenBank/DDBJ databases">
        <authorList>
            <person name="Li T."/>
            <person name="Hu X."/>
            <person name="Zhang T."/>
            <person name="Song X."/>
            <person name="Zhang H."/>
            <person name="Dai N."/>
            <person name="Sheng W."/>
            <person name="Hou X."/>
            <person name="Wei L."/>
        </authorList>
    </citation>
    <scope>NUCLEOTIDE SEQUENCE</scope>
    <source>
        <strain evidence="2">G01</strain>
        <tissue evidence="2">Leaf</tissue>
    </source>
</reference>
<protein>
    <submittedName>
        <fullName evidence="2">Uncharacterized protein</fullName>
    </submittedName>
</protein>
<reference evidence="2" key="2">
    <citation type="journal article" date="2024" name="Plant">
        <title>Genomic evolution and insights into agronomic trait innovations of Sesamum species.</title>
        <authorList>
            <person name="Miao H."/>
            <person name="Wang L."/>
            <person name="Qu L."/>
            <person name="Liu H."/>
            <person name="Sun Y."/>
            <person name="Le M."/>
            <person name="Wang Q."/>
            <person name="Wei S."/>
            <person name="Zheng Y."/>
            <person name="Lin W."/>
            <person name="Duan Y."/>
            <person name="Cao H."/>
            <person name="Xiong S."/>
            <person name="Wang X."/>
            <person name="Wei L."/>
            <person name="Li C."/>
            <person name="Ma Q."/>
            <person name="Ju M."/>
            <person name="Zhao R."/>
            <person name="Li G."/>
            <person name="Mu C."/>
            <person name="Tian Q."/>
            <person name="Mei H."/>
            <person name="Zhang T."/>
            <person name="Gao T."/>
            <person name="Zhang H."/>
        </authorList>
    </citation>
    <scope>NUCLEOTIDE SEQUENCE</scope>
    <source>
        <strain evidence="2">G01</strain>
    </source>
</reference>
<name>A0AAW2JB22_9LAMI</name>